<dbReference type="EMBL" id="BORR01000006">
    <property type="protein sequence ID" value="GIO37181.1"/>
    <property type="molecule type" value="Genomic_DNA"/>
</dbReference>
<comment type="caution">
    <text evidence="1">The sequence shown here is derived from an EMBL/GenBank/DDBJ whole genome shotgun (WGS) entry which is preliminary data.</text>
</comment>
<evidence type="ECO:0000313" key="2">
    <source>
        <dbReference type="Proteomes" id="UP000681162"/>
    </source>
</evidence>
<proteinExistence type="predicted"/>
<name>A0A920CEN0_9BACL</name>
<evidence type="ECO:0000313" key="1">
    <source>
        <dbReference type="EMBL" id="GIO37181.1"/>
    </source>
</evidence>
<dbReference type="Proteomes" id="UP000681162">
    <property type="component" value="Unassembled WGS sequence"/>
</dbReference>
<accession>A0A920CEN0</accession>
<gene>
    <name evidence="1" type="ORF">J41TS12_20420</name>
</gene>
<keyword evidence="2" id="KW-1185">Reference proteome</keyword>
<sequence>MEAVIPTVLRIGSRVLRTITEEIAARQNATIIPTNKADEKAVSGMSFMSGSSLCCVKEDLLKYLTADTALCAGLHLYNRDIVRVGFGQTFNLRKEIYTWNQEV</sequence>
<organism evidence="1 2">
    <name type="scientific">Paenibacillus antibioticophila</name>
    <dbReference type="NCBI Taxonomy" id="1274374"/>
    <lineage>
        <taxon>Bacteria</taxon>
        <taxon>Bacillati</taxon>
        <taxon>Bacillota</taxon>
        <taxon>Bacilli</taxon>
        <taxon>Bacillales</taxon>
        <taxon>Paenibacillaceae</taxon>
        <taxon>Paenibacillus</taxon>
    </lineage>
</organism>
<protein>
    <submittedName>
        <fullName evidence="1">Uncharacterized protein</fullName>
    </submittedName>
</protein>
<dbReference type="AlphaFoldDB" id="A0A920CEN0"/>
<reference evidence="1 2" key="1">
    <citation type="submission" date="2021-03" db="EMBL/GenBank/DDBJ databases">
        <title>Antimicrobial resistance genes in bacteria isolated from Japanese honey, and their potential for conferring macrolide and lincosamide resistance in the American foulbrood pathogen Paenibacillus larvae.</title>
        <authorList>
            <person name="Okamoto M."/>
            <person name="Kumagai M."/>
            <person name="Kanamori H."/>
            <person name="Takamatsu D."/>
        </authorList>
    </citation>
    <scope>NUCLEOTIDE SEQUENCE [LARGE SCALE GENOMIC DNA]</scope>
    <source>
        <strain evidence="1 2">J41TS12</strain>
    </source>
</reference>